<dbReference type="EMBL" id="JAAAUY010000819">
    <property type="protein sequence ID" value="KAF9326155.1"/>
    <property type="molecule type" value="Genomic_DNA"/>
</dbReference>
<accession>A0A9P5SG24</accession>
<evidence type="ECO:0000313" key="3">
    <source>
        <dbReference type="Proteomes" id="UP000696485"/>
    </source>
</evidence>
<feature type="region of interest" description="Disordered" evidence="1">
    <location>
        <begin position="156"/>
        <end position="228"/>
    </location>
</feature>
<evidence type="ECO:0000313" key="2">
    <source>
        <dbReference type="EMBL" id="KAF9326155.1"/>
    </source>
</evidence>
<feature type="compositionally biased region" description="Polar residues" evidence="1">
    <location>
        <begin position="213"/>
        <end position="228"/>
    </location>
</feature>
<feature type="region of interest" description="Disordered" evidence="1">
    <location>
        <begin position="66"/>
        <end position="98"/>
    </location>
</feature>
<keyword evidence="3" id="KW-1185">Reference proteome</keyword>
<dbReference type="AlphaFoldDB" id="A0A9P5SG24"/>
<dbReference type="Proteomes" id="UP000696485">
    <property type="component" value="Unassembled WGS sequence"/>
</dbReference>
<comment type="caution">
    <text evidence="2">The sequence shown here is derived from an EMBL/GenBank/DDBJ whole genome shotgun (WGS) entry which is preliminary data.</text>
</comment>
<reference evidence="2" key="1">
    <citation type="journal article" date="2020" name="Fungal Divers.">
        <title>Resolving the Mortierellaceae phylogeny through synthesis of multi-gene phylogenetics and phylogenomics.</title>
        <authorList>
            <person name="Vandepol N."/>
            <person name="Liber J."/>
            <person name="Desiro A."/>
            <person name="Na H."/>
            <person name="Kennedy M."/>
            <person name="Barry K."/>
            <person name="Grigoriev I.V."/>
            <person name="Miller A.N."/>
            <person name="O'Donnell K."/>
            <person name="Stajich J.E."/>
            <person name="Bonito G."/>
        </authorList>
    </citation>
    <scope>NUCLEOTIDE SEQUENCE</scope>
    <source>
        <strain evidence="2">NVP1</strain>
    </source>
</reference>
<name>A0A9P5SG24_9FUNG</name>
<protein>
    <submittedName>
        <fullName evidence="2">Uncharacterized protein</fullName>
    </submittedName>
</protein>
<organism evidence="2 3">
    <name type="scientific">Podila minutissima</name>
    <dbReference type="NCBI Taxonomy" id="64525"/>
    <lineage>
        <taxon>Eukaryota</taxon>
        <taxon>Fungi</taxon>
        <taxon>Fungi incertae sedis</taxon>
        <taxon>Mucoromycota</taxon>
        <taxon>Mortierellomycotina</taxon>
        <taxon>Mortierellomycetes</taxon>
        <taxon>Mortierellales</taxon>
        <taxon>Mortierellaceae</taxon>
        <taxon>Podila</taxon>
    </lineage>
</organism>
<proteinExistence type="predicted"/>
<feature type="compositionally biased region" description="Low complexity" evidence="1">
    <location>
        <begin position="87"/>
        <end position="98"/>
    </location>
</feature>
<gene>
    <name evidence="2" type="ORF">BG006_010385</name>
</gene>
<feature type="region of interest" description="Disordered" evidence="1">
    <location>
        <begin position="302"/>
        <end position="343"/>
    </location>
</feature>
<sequence>MTSIKDTHFATKEALLRHVSERSSLQMVAVAVVESKNDRHGNVRMIKFGCRYHDLFCKKNTESDTTTITTTTAPSRKRARDSKDKSSSNNNQNNNNNNNTDCPFFWVASHCNGDWYLDPFVDTHSHPQPTRHEMEQALLRELLHYSANNEIVFKPSEDTPMEAVSPVPAPLDLQPSVEASSVPTPPKEPIVEAKPIVETKPPVDIPSKPNPSPQAQAPTSTQKAPSPIMTPNLTRALDLAKVLVASITGSTPPTTNDARFALAEEILQILEREHAVRPLSKEMNSLKVSVQSLRTKVVPALASKAPNPPIVSSGLSAASSLPSPPSKPCEGIKGTPGPMVKST</sequence>
<feature type="compositionally biased region" description="Low complexity" evidence="1">
    <location>
        <begin position="312"/>
        <end position="321"/>
    </location>
</feature>
<evidence type="ECO:0000256" key="1">
    <source>
        <dbReference type="SAM" id="MobiDB-lite"/>
    </source>
</evidence>